<dbReference type="Pfam" id="PF00668">
    <property type="entry name" value="Condensation"/>
    <property type="match status" value="1"/>
</dbReference>
<dbReference type="PROSITE" id="PS00012">
    <property type="entry name" value="PHOSPHOPANTETHEINE"/>
    <property type="match status" value="1"/>
</dbReference>
<evidence type="ECO:0000256" key="4">
    <source>
        <dbReference type="SAM" id="MobiDB-lite"/>
    </source>
</evidence>
<evidence type="ECO:0000313" key="6">
    <source>
        <dbReference type="EMBL" id="MFC7384584.1"/>
    </source>
</evidence>
<evidence type="ECO:0000313" key="7">
    <source>
        <dbReference type="Proteomes" id="UP001596496"/>
    </source>
</evidence>
<dbReference type="InterPro" id="IPR000873">
    <property type="entry name" value="AMP-dep_synth/lig_dom"/>
</dbReference>
<organism evidence="6 7">
    <name type="scientific">Sphaerisporangium rhizosphaerae</name>
    <dbReference type="NCBI Taxonomy" id="2269375"/>
    <lineage>
        <taxon>Bacteria</taxon>
        <taxon>Bacillati</taxon>
        <taxon>Actinomycetota</taxon>
        <taxon>Actinomycetes</taxon>
        <taxon>Streptosporangiales</taxon>
        <taxon>Streptosporangiaceae</taxon>
        <taxon>Sphaerisporangium</taxon>
    </lineage>
</organism>
<feature type="compositionally biased region" description="Basic and acidic residues" evidence="4">
    <location>
        <begin position="44"/>
        <end position="54"/>
    </location>
</feature>
<dbReference type="Pfam" id="PF00501">
    <property type="entry name" value="AMP-binding"/>
    <property type="match status" value="1"/>
</dbReference>
<dbReference type="InterPro" id="IPR001242">
    <property type="entry name" value="Condensation_dom"/>
</dbReference>
<sequence>MASPSKPADSGEGASLSSRHRSLLARRLAYRPPLTEEPSQPGDDPARPATDDGRSAPYDGPRVVDDGPRVVDDGRRVVDEAPLSAGQERLWFLQRFDPADASFNIFVTERLRGALDIDALGRALDEIVSRHGTLRTRFRGEERPVQQVLAPAPVPVEHLDLSALPGDDREGRALDLVAERTNRPFDLAQAPPLRVSLLRLSAEEHVLCLVVHHIVADGWSLNVLYRELSTLYAAFRRGEPSPLPPLPRQYAEYVRAVQDDDGAGDLAYWKERLAGVPPLEPPADRPRPAERTTCGAVHVTRVPLEVAEAVEQVARKHRCTPFMTLLAAYQVLLSRHTGQTGFAVGSSVAGRGETDLEPAIGFFSSTLVLRADLDGDPPFSDLLRRVRKDTLGALTHQAVPFERLLLELRVPRDLGRTPLFQTMFIQQNQADADHGRLSLPDLRVESFPPGFRYTKTDLSLDLTRDADGLFLAFTYNTDLFDAATIAGLARRYKTVLRSVAADPAERVSRLAVMPADEYERVLRTWNATATPVPGATVPELFAARARDTPRAVAVSDATRALTYAALASRSDRLAERLRAAGAARGSLVGVHLDRSAEMVVALLAVMKAGAAYVPLDPAFPPARVAYVLADCGATVVVTGEELEERLPHGGFTSVLVRAGGDDERADDGGRGGRVDAGHDVPGPDDLAYVMYTSGSTGSPKGVAVPHRALTNFLWGMRSLLDARPGQVWSAATSMAFDISALELYLPLVTGGRVAVVEGAAGIGGLTGEGPPGASPARPARVTHVQATPSGWRLVLAGGDFDGAAVTALTGGEALPGPLAEELRSKVARLVNVYGPTETTIWSTAWEVPPSPGEVGIGRPIANTTVYVVDAAMNLVPPGVPGELLIGGAGLAHGYLGRPSLTAERFVPDPFGPPGARLYRTGDRVRWRADGTLVFLGRFDDQMKVRGHRVEPAEVEACLLRHPRIGQAAVTVRDDTLVAYLVAAPAGPDDAHPEDAGAEQPRAGEPQAEEARREQVPREEVRGEEVREHCARTLPAGMVPNLVVWLDALPLTPNGKVDRSALPEARPAAARTPERALGDDPVSRAVHDIWCDVLRLDGAGPDENLFDLGGHSLTITRLAARVRRRLDVDLPLRVFYDTPTIAGVVAAISSRGT</sequence>
<dbReference type="Gene3D" id="3.30.559.10">
    <property type="entry name" value="Chloramphenicol acetyltransferase-like domain"/>
    <property type="match status" value="1"/>
</dbReference>
<dbReference type="NCBIfam" id="TIGR01733">
    <property type="entry name" value="AA-adenyl-dom"/>
    <property type="match status" value="1"/>
</dbReference>
<comment type="caution">
    <text evidence="6">The sequence shown here is derived from an EMBL/GenBank/DDBJ whole genome shotgun (WGS) entry which is preliminary data.</text>
</comment>
<accession>A0ABW2P6T7</accession>
<dbReference type="RefSeq" id="WP_380828397.1">
    <property type="nucleotide sequence ID" value="NZ_JBHTCG010000013.1"/>
</dbReference>
<dbReference type="Pfam" id="PF00550">
    <property type="entry name" value="PP-binding"/>
    <property type="match status" value="1"/>
</dbReference>
<dbReference type="InterPro" id="IPR006162">
    <property type="entry name" value="Ppantetheine_attach_site"/>
</dbReference>
<dbReference type="InterPro" id="IPR010071">
    <property type="entry name" value="AA_adenyl_dom"/>
</dbReference>
<dbReference type="SUPFAM" id="SSF56801">
    <property type="entry name" value="Acetyl-CoA synthetase-like"/>
    <property type="match status" value="1"/>
</dbReference>
<evidence type="ECO:0000256" key="2">
    <source>
        <dbReference type="ARBA" id="ARBA00022450"/>
    </source>
</evidence>
<feature type="domain" description="Carrier" evidence="5">
    <location>
        <begin position="1076"/>
        <end position="1151"/>
    </location>
</feature>
<dbReference type="InterPro" id="IPR009081">
    <property type="entry name" value="PP-bd_ACP"/>
</dbReference>
<keyword evidence="7" id="KW-1185">Reference proteome</keyword>
<feature type="compositionally biased region" description="Basic and acidic residues" evidence="4">
    <location>
        <begin position="1008"/>
        <end position="1023"/>
    </location>
</feature>
<dbReference type="Gene3D" id="3.40.50.980">
    <property type="match status" value="2"/>
</dbReference>
<dbReference type="SUPFAM" id="SSF47336">
    <property type="entry name" value="ACP-like"/>
    <property type="match status" value="1"/>
</dbReference>
<evidence type="ECO:0000256" key="3">
    <source>
        <dbReference type="ARBA" id="ARBA00022553"/>
    </source>
</evidence>
<dbReference type="Gene3D" id="3.30.300.30">
    <property type="match status" value="1"/>
</dbReference>
<keyword evidence="3" id="KW-0597">Phosphoprotein</keyword>
<dbReference type="CDD" id="cd19531">
    <property type="entry name" value="LCL_NRPS-like"/>
    <property type="match status" value="1"/>
</dbReference>
<protein>
    <submittedName>
        <fullName evidence="6">Amino acid adenylation domain-containing protein</fullName>
    </submittedName>
</protein>
<evidence type="ECO:0000259" key="5">
    <source>
        <dbReference type="PROSITE" id="PS50075"/>
    </source>
</evidence>
<dbReference type="PROSITE" id="PS50075">
    <property type="entry name" value="CARRIER"/>
    <property type="match status" value="1"/>
</dbReference>
<dbReference type="SUPFAM" id="SSF52777">
    <property type="entry name" value="CoA-dependent acyltransferases"/>
    <property type="match status" value="2"/>
</dbReference>
<name>A0ABW2P6T7_9ACTN</name>
<evidence type="ECO:0000256" key="1">
    <source>
        <dbReference type="ARBA" id="ARBA00001957"/>
    </source>
</evidence>
<dbReference type="SMART" id="SM00823">
    <property type="entry name" value="PKS_PP"/>
    <property type="match status" value="1"/>
</dbReference>
<reference evidence="7" key="1">
    <citation type="journal article" date="2019" name="Int. J. Syst. Evol. Microbiol.">
        <title>The Global Catalogue of Microorganisms (GCM) 10K type strain sequencing project: providing services to taxonomists for standard genome sequencing and annotation.</title>
        <authorList>
            <consortium name="The Broad Institute Genomics Platform"/>
            <consortium name="The Broad Institute Genome Sequencing Center for Infectious Disease"/>
            <person name="Wu L."/>
            <person name="Ma J."/>
        </authorList>
    </citation>
    <scope>NUCLEOTIDE SEQUENCE [LARGE SCALE GENOMIC DNA]</scope>
    <source>
        <strain evidence="7">CECT 7649</strain>
    </source>
</reference>
<feature type="region of interest" description="Disordered" evidence="4">
    <location>
        <begin position="985"/>
        <end position="1023"/>
    </location>
</feature>
<proteinExistence type="predicted"/>
<dbReference type="Proteomes" id="UP001596496">
    <property type="component" value="Unassembled WGS sequence"/>
</dbReference>
<dbReference type="InterPro" id="IPR036736">
    <property type="entry name" value="ACP-like_sf"/>
</dbReference>
<dbReference type="PANTHER" id="PTHR45527">
    <property type="entry name" value="NONRIBOSOMAL PEPTIDE SYNTHETASE"/>
    <property type="match status" value="1"/>
</dbReference>
<feature type="region of interest" description="Disordered" evidence="4">
    <location>
        <begin position="27"/>
        <end position="71"/>
    </location>
</feature>
<dbReference type="PROSITE" id="PS00455">
    <property type="entry name" value="AMP_BINDING"/>
    <property type="match status" value="1"/>
</dbReference>
<dbReference type="InterPro" id="IPR045851">
    <property type="entry name" value="AMP-bd_C_sf"/>
</dbReference>
<dbReference type="PANTHER" id="PTHR45527:SF1">
    <property type="entry name" value="FATTY ACID SYNTHASE"/>
    <property type="match status" value="1"/>
</dbReference>
<dbReference type="EMBL" id="JBHTCG010000013">
    <property type="protein sequence ID" value="MFC7384584.1"/>
    <property type="molecule type" value="Genomic_DNA"/>
</dbReference>
<dbReference type="InterPro" id="IPR020845">
    <property type="entry name" value="AMP-binding_CS"/>
</dbReference>
<gene>
    <name evidence="6" type="ORF">ACFQSB_20395</name>
</gene>
<dbReference type="InterPro" id="IPR023213">
    <property type="entry name" value="CAT-like_dom_sf"/>
</dbReference>
<comment type="cofactor">
    <cofactor evidence="1">
        <name>pantetheine 4'-phosphate</name>
        <dbReference type="ChEBI" id="CHEBI:47942"/>
    </cofactor>
</comment>
<feature type="compositionally biased region" description="Basic and acidic residues" evidence="4">
    <location>
        <begin position="62"/>
        <end position="71"/>
    </location>
</feature>
<dbReference type="Gene3D" id="2.30.38.10">
    <property type="entry name" value="Luciferase, Domain 3"/>
    <property type="match status" value="1"/>
</dbReference>
<dbReference type="Gene3D" id="1.10.1200.10">
    <property type="entry name" value="ACP-like"/>
    <property type="match status" value="1"/>
</dbReference>
<dbReference type="Gene3D" id="3.30.559.30">
    <property type="entry name" value="Nonribosomal peptide synthetase, condensation domain"/>
    <property type="match status" value="1"/>
</dbReference>
<keyword evidence="2" id="KW-0596">Phosphopantetheine</keyword>
<dbReference type="InterPro" id="IPR020806">
    <property type="entry name" value="PKS_PP-bd"/>
</dbReference>